<dbReference type="EMBL" id="JAATJU010027499">
    <property type="protein sequence ID" value="KAH0500464.1"/>
    <property type="molecule type" value="Genomic_DNA"/>
</dbReference>
<comment type="caution">
    <text evidence="1">The sequence shown here is derived from an EMBL/GenBank/DDBJ whole genome shotgun (WGS) entry which is preliminary data.</text>
</comment>
<reference evidence="1" key="1">
    <citation type="submission" date="2020-03" db="EMBL/GenBank/DDBJ databases">
        <title>Studies in the Genomics of Life Span.</title>
        <authorList>
            <person name="Glass D."/>
        </authorList>
    </citation>
    <scope>NUCLEOTIDE SEQUENCE</scope>
    <source>
        <strain evidence="1">LTLLF</strain>
        <tissue evidence="1">Muscle</tissue>
    </source>
</reference>
<name>A0A8J6FXJ8_MICOH</name>
<dbReference type="AlphaFoldDB" id="A0A8J6FXJ8"/>
<dbReference type="InterPro" id="IPR010754">
    <property type="entry name" value="OPA3-like"/>
</dbReference>
<sequence>MAARALPKMELLFMGPCIKEAKYPYTIKPLDQEVSDLGVELLGEITIFIMGKGRLVLEYCSHQMQQHKEEEQQLAWMFWEMRLESWD</sequence>
<evidence type="ECO:0000313" key="2">
    <source>
        <dbReference type="Proteomes" id="UP000710432"/>
    </source>
</evidence>
<protein>
    <submittedName>
        <fullName evidence="1">Optic atrophy 3 protein</fullName>
    </submittedName>
</protein>
<dbReference type="Pfam" id="PF07047">
    <property type="entry name" value="OPA3"/>
    <property type="match status" value="1"/>
</dbReference>
<evidence type="ECO:0000313" key="1">
    <source>
        <dbReference type="EMBL" id="KAH0500464.1"/>
    </source>
</evidence>
<dbReference type="Proteomes" id="UP000710432">
    <property type="component" value="Unassembled WGS sequence"/>
</dbReference>
<accession>A0A8J6FXJ8</accession>
<proteinExistence type="predicted"/>
<organism evidence="1 2">
    <name type="scientific">Microtus ochrogaster</name>
    <name type="common">Prairie vole</name>
    <dbReference type="NCBI Taxonomy" id="79684"/>
    <lineage>
        <taxon>Eukaryota</taxon>
        <taxon>Metazoa</taxon>
        <taxon>Chordata</taxon>
        <taxon>Craniata</taxon>
        <taxon>Vertebrata</taxon>
        <taxon>Euteleostomi</taxon>
        <taxon>Mammalia</taxon>
        <taxon>Eutheria</taxon>
        <taxon>Euarchontoglires</taxon>
        <taxon>Glires</taxon>
        <taxon>Rodentia</taxon>
        <taxon>Myomorpha</taxon>
        <taxon>Muroidea</taxon>
        <taxon>Cricetidae</taxon>
        <taxon>Arvicolinae</taxon>
        <taxon>Microtus</taxon>
    </lineage>
</organism>
<gene>
    <name evidence="1" type="ORF">LTLLF_201430</name>
</gene>